<feature type="domain" description="NAD-dependent epimerase/dehydratase" evidence="1">
    <location>
        <begin position="3"/>
        <end position="208"/>
    </location>
</feature>
<sequence length="298" mass="33213">MKILLTGGKGFLGNTIAEYFKCNAGYEIKVLSRDINSDYSVDLATTTFYLREQFDVVIHAAGKAHSIPKTGIEAQKFFDVNFNGTVNLLTSLEASLPKTFVFMSSVSVYGISEGKDISESHVLSAEDPYGKSKALAEQEILKWCSHNRVKCVIFRLPLLVGLGAPGNLKSMIKGIKKGYYFNIDGGRARRSMLLVNDVPRAIEAVLDTSGIFNLTDGAHPSYKELSNAIALQLGKRKIYNMPYQVAFFLAKFGDFFGAKFPINSCKFRKLTESLTFDDEKIRKKLKWQSSSVLENIRI</sequence>
<name>A0A8X8IFB8_9BACT</name>
<accession>A0A8X8IFB8</accession>
<evidence type="ECO:0000259" key="1">
    <source>
        <dbReference type="Pfam" id="PF01370"/>
    </source>
</evidence>
<comment type="caution">
    <text evidence="2">The sequence shown here is derived from an EMBL/GenBank/DDBJ whole genome shotgun (WGS) entry which is preliminary data.</text>
</comment>
<gene>
    <name evidence="2" type="ORF">SAMN05444410_106133</name>
</gene>
<evidence type="ECO:0000313" key="3">
    <source>
        <dbReference type="Proteomes" id="UP000198711"/>
    </source>
</evidence>
<dbReference type="Gene3D" id="3.40.50.720">
    <property type="entry name" value="NAD(P)-binding Rossmann-like Domain"/>
    <property type="match status" value="1"/>
</dbReference>
<dbReference type="InterPro" id="IPR036291">
    <property type="entry name" value="NAD(P)-bd_dom_sf"/>
</dbReference>
<organism evidence="2 3">
    <name type="scientific">Hydrobacter penzbergensis</name>
    <dbReference type="NCBI Taxonomy" id="1235997"/>
    <lineage>
        <taxon>Bacteria</taxon>
        <taxon>Pseudomonadati</taxon>
        <taxon>Bacteroidota</taxon>
        <taxon>Chitinophagia</taxon>
        <taxon>Chitinophagales</taxon>
        <taxon>Chitinophagaceae</taxon>
        <taxon>Hydrobacter</taxon>
    </lineage>
</organism>
<dbReference type="EMBL" id="FNNO01000006">
    <property type="protein sequence ID" value="SDW85239.1"/>
    <property type="molecule type" value="Genomic_DNA"/>
</dbReference>
<dbReference type="PANTHER" id="PTHR43245">
    <property type="entry name" value="BIFUNCTIONAL POLYMYXIN RESISTANCE PROTEIN ARNA"/>
    <property type="match status" value="1"/>
</dbReference>
<protein>
    <submittedName>
        <fullName evidence="2">Nucleoside-diphosphate-sugar epimerase</fullName>
    </submittedName>
</protein>
<dbReference type="AlphaFoldDB" id="A0A8X8IFB8"/>
<evidence type="ECO:0000313" key="2">
    <source>
        <dbReference type="EMBL" id="SDW85239.1"/>
    </source>
</evidence>
<dbReference type="InterPro" id="IPR001509">
    <property type="entry name" value="Epimerase_deHydtase"/>
</dbReference>
<dbReference type="Pfam" id="PF01370">
    <property type="entry name" value="Epimerase"/>
    <property type="match status" value="1"/>
</dbReference>
<dbReference type="SUPFAM" id="SSF51735">
    <property type="entry name" value="NAD(P)-binding Rossmann-fold domains"/>
    <property type="match status" value="1"/>
</dbReference>
<dbReference type="InterPro" id="IPR050177">
    <property type="entry name" value="Lipid_A_modif_metabolic_enz"/>
</dbReference>
<keyword evidence="3" id="KW-1185">Reference proteome</keyword>
<reference evidence="2 3" key="1">
    <citation type="submission" date="2016-10" db="EMBL/GenBank/DDBJ databases">
        <authorList>
            <person name="Varghese N."/>
            <person name="Submissions S."/>
        </authorList>
    </citation>
    <scope>NUCLEOTIDE SEQUENCE [LARGE SCALE GENOMIC DNA]</scope>
    <source>
        <strain evidence="2 3">DSM 25353</strain>
    </source>
</reference>
<dbReference type="Proteomes" id="UP000198711">
    <property type="component" value="Unassembled WGS sequence"/>
</dbReference>
<proteinExistence type="predicted"/>
<dbReference type="RefSeq" id="WP_092723597.1">
    <property type="nucleotide sequence ID" value="NZ_FNNO01000006.1"/>
</dbReference>